<proteinExistence type="predicted"/>
<reference evidence="1 2" key="1">
    <citation type="submission" date="2021-06" db="EMBL/GenBank/DDBJ databases">
        <authorList>
            <person name="Kallberg Y."/>
            <person name="Tangrot J."/>
            <person name="Rosling A."/>
        </authorList>
    </citation>
    <scope>NUCLEOTIDE SEQUENCE [LARGE SCALE GENOMIC DNA]</scope>
    <source>
        <strain evidence="1 2">120-4 pot B 10/14</strain>
    </source>
</reference>
<evidence type="ECO:0000313" key="2">
    <source>
        <dbReference type="Proteomes" id="UP000789901"/>
    </source>
</evidence>
<feature type="non-terminal residue" evidence="1">
    <location>
        <position position="332"/>
    </location>
</feature>
<keyword evidence="2" id="KW-1185">Reference proteome</keyword>
<comment type="caution">
    <text evidence="1">The sequence shown here is derived from an EMBL/GenBank/DDBJ whole genome shotgun (WGS) entry which is preliminary data.</text>
</comment>
<gene>
    <name evidence="1" type="ORF">GMARGA_LOCUS36218</name>
</gene>
<name>A0ABN7WX25_GIGMA</name>
<sequence length="332" mass="38149">STNASEAMSPWEIFADVFLALTGKAQHLILKSNTILKTDSSLPSIEDLSSNSLDNMKSLCEYLKQLYDFEIISVIAYEKMQDINASFNISKSWADYFDKLLVPGTLIGYEELNHGLVINLIGITPGIKSTIKLMMEPSYELIGSTKMLNISHIKTQKDLFDITNHINIFDNFRNLLDNIPFVTFVEDTIKPSAQFEAAIEKALEKENPYKDLETIFIEYGHVFCLKFVMEERLTKLNGLEQEIFKVPNDRFEDITSYHDIFKEWKDFLNEHHKDSSSFYLSGNSLINIDGINDIDQQLNTVTENPSYGKLSLYKLLKYDLKEKLKIAKIYTV</sequence>
<feature type="non-terminal residue" evidence="1">
    <location>
        <position position="1"/>
    </location>
</feature>
<evidence type="ECO:0000313" key="1">
    <source>
        <dbReference type="EMBL" id="CAG8842860.1"/>
    </source>
</evidence>
<dbReference type="Proteomes" id="UP000789901">
    <property type="component" value="Unassembled WGS sequence"/>
</dbReference>
<protein>
    <submittedName>
        <fullName evidence="1">26089_t:CDS:1</fullName>
    </submittedName>
</protein>
<organism evidence="1 2">
    <name type="scientific">Gigaspora margarita</name>
    <dbReference type="NCBI Taxonomy" id="4874"/>
    <lineage>
        <taxon>Eukaryota</taxon>
        <taxon>Fungi</taxon>
        <taxon>Fungi incertae sedis</taxon>
        <taxon>Mucoromycota</taxon>
        <taxon>Glomeromycotina</taxon>
        <taxon>Glomeromycetes</taxon>
        <taxon>Diversisporales</taxon>
        <taxon>Gigasporaceae</taxon>
        <taxon>Gigaspora</taxon>
    </lineage>
</organism>
<accession>A0ABN7WX25</accession>
<dbReference type="EMBL" id="CAJVQB010070453">
    <property type="protein sequence ID" value="CAG8842860.1"/>
    <property type="molecule type" value="Genomic_DNA"/>
</dbReference>